<dbReference type="PANTHER" id="PTHR47306">
    <property type="entry name" value="SI:CH211-178J18.4-RELATED"/>
    <property type="match status" value="1"/>
</dbReference>
<comment type="caution">
    <text evidence="1">The sequence shown here is derived from an EMBL/GenBank/DDBJ whole genome shotgun (WGS) entry which is preliminary data.</text>
</comment>
<dbReference type="EMBL" id="JANPWB010000009">
    <property type="protein sequence ID" value="KAJ1159320.1"/>
    <property type="molecule type" value="Genomic_DNA"/>
</dbReference>
<name>A0AAV7S7U8_PLEWA</name>
<dbReference type="PANTHER" id="PTHR47306:SF2">
    <property type="entry name" value="CORE-BINDING (CB) DOMAIN-CONTAINING PROTEIN"/>
    <property type="match status" value="1"/>
</dbReference>
<proteinExistence type="predicted"/>
<evidence type="ECO:0000313" key="1">
    <source>
        <dbReference type="EMBL" id="KAJ1159320.1"/>
    </source>
</evidence>
<dbReference type="Proteomes" id="UP001066276">
    <property type="component" value="Chromosome 5"/>
</dbReference>
<gene>
    <name evidence="1" type="ORF">NDU88_011987</name>
</gene>
<protein>
    <submittedName>
        <fullName evidence="1">Uncharacterized protein</fullName>
    </submittedName>
</protein>
<sequence length="132" mass="15643">MPLPGSAMRRRRGAAQHFQWLKDLQKKIRRDISKEVTHRRYQKFTAEKKTPGHYFLILDKAKEDFLKVIEKLSNNQEFSFQDTLLVFCYLEALLLLKHMPTLCVVNDFQEYKEKTLIGIKQGSFHARSAWTI</sequence>
<organism evidence="1 2">
    <name type="scientific">Pleurodeles waltl</name>
    <name type="common">Iberian ribbed newt</name>
    <dbReference type="NCBI Taxonomy" id="8319"/>
    <lineage>
        <taxon>Eukaryota</taxon>
        <taxon>Metazoa</taxon>
        <taxon>Chordata</taxon>
        <taxon>Craniata</taxon>
        <taxon>Vertebrata</taxon>
        <taxon>Euteleostomi</taxon>
        <taxon>Amphibia</taxon>
        <taxon>Batrachia</taxon>
        <taxon>Caudata</taxon>
        <taxon>Salamandroidea</taxon>
        <taxon>Salamandridae</taxon>
        <taxon>Pleurodelinae</taxon>
        <taxon>Pleurodeles</taxon>
    </lineage>
</organism>
<keyword evidence="2" id="KW-1185">Reference proteome</keyword>
<evidence type="ECO:0000313" key="2">
    <source>
        <dbReference type="Proteomes" id="UP001066276"/>
    </source>
</evidence>
<accession>A0AAV7S7U8</accession>
<dbReference type="AlphaFoldDB" id="A0AAV7S7U8"/>
<reference evidence="1" key="1">
    <citation type="journal article" date="2022" name="bioRxiv">
        <title>Sequencing and chromosome-scale assembly of the giantPleurodeles waltlgenome.</title>
        <authorList>
            <person name="Brown T."/>
            <person name="Elewa A."/>
            <person name="Iarovenko S."/>
            <person name="Subramanian E."/>
            <person name="Araus A.J."/>
            <person name="Petzold A."/>
            <person name="Susuki M."/>
            <person name="Suzuki K.-i.T."/>
            <person name="Hayashi T."/>
            <person name="Toyoda A."/>
            <person name="Oliveira C."/>
            <person name="Osipova E."/>
            <person name="Leigh N.D."/>
            <person name="Simon A."/>
            <person name="Yun M.H."/>
        </authorList>
    </citation>
    <scope>NUCLEOTIDE SEQUENCE</scope>
    <source>
        <strain evidence="1">20211129_DDA</strain>
        <tissue evidence="1">Liver</tissue>
    </source>
</reference>